<dbReference type="NCBIfam" id="NF047352">
    <property type="entry name" value="P_loop_sacsin"/>
    <property type="match status" value="1"/>
</dbReference>
<dbReference type="GO" id="GO:0009793">
    <property type="term" value="P:embryo development ending in seed dormancy"/>
    <property type="evidence" value="ECO:0007669"/>
    <property type="project" value="TreeGrafter"/>
</dbReference>
<dbReference type="PANTHER" id="PTHR32387:SF0">
    <property type="entry name" value="PROTEIN NO VEIN"/>
    <property type="match status" value="1"/>
</dbReference>
<protein>
    <recommendedName>
        <fullName evidence="5">Protein NO VEIN C-terminal domain-containing protein</fullName>
    </recommendedName>
</protein>
<dbReference type="InterPro" id="IPR036890">
    <property type="entry name" value="HATPase_C_sf"/>
</dbReference>
<feature type="transmembrane region" description="Helical" evidence="2">
    <location>
        <begin position="200"/>
        <end position="222"/>
    </location>
</feature>
<dbReference type="GO" id="GO:0005634">
    <property type="term" value="C:nucleus"/>
    <property type="evidence" value="ECO:0007669"/>
    <property type="project" value="TreeGrafter"/>
</dbReference>
<comment type="caution">
    <text evidence="3">The sequence shown here is derived from an EMBL/GenBank/DDBJ whole genome shotgun (WGS) entry which is preliminary data.</text>
</comment>
<dbReference type="InterPro" id="IPR052957">
    <property type="entry name" value="Auxin_embryo_med"/>
</dbReference>
<dbReference type="PANTHER" id="PTHR32387">
    <property type="entry name" value="WU:FJ29H11"/>
    <property type="match status" value="1"/>
</dbReference>
<dbReference type="GO" id="GO:0048364">
    <property type="term" value="P:root development"/>
    <property type="evidence" value="ECO:0007669"/>
    <property type="project" value="TreeGrafter"/>
</dbReference>
<dbReference type="SUPFAM" id="SSF55874">
    <property type="entry name" value="ATPase domain of HSP90 chaperone/DNA topoisomerase II/histidine kinase"/>
    <property type="match status" value="1"/>
</dbReference>
<sequence>MADRRYHQQNIGTSTGNNYHNVHENNPFSEDYKYISQHPNSLPHPFNLFNTRPPSPSTTTATEYAQPQVPSPPTVTPKARRKATTKALRKAALPELEAAVESASHELAAAGQRLLAWKVAELALVKLNAASWDAFGLYPRDSPLLRRLILAEAQYAKDSIGAFVEIWKQACLEYTPIKVFGNMLELQSIKSGKRNLYKSIFSAYPFVGFLNVAVLAIKMGIWDTSCNTFQLKGKLGPHVDHSIGIFATTWKEACQKYSNKEVLQKMMEFYGVKNKDIRKISAKFTAYPLVRFINVAVTSIKMGVWDILCSSGEQELENNQADELTTPKSVDVDPIKKDHGLCNVGSSDSASCVDVVTIVHKVLDYLAENSVVSAGSSHLDNVLMFVKQLSSCKVWLAEQFSVNEFESLGHGDLLSFLESNTSVLQNELLKSLGGKKLVDQSMEASMVQHQLVALLSQASTSLWEDNEVITEKITELLKRQFPSISFKPFEGGETDGSKELLDIVRQHRSDATFNNLFYSAALLGTSNYATDTEHTSPNHGSVTSRDAVDALLKAPFLVDLNWWSHWDVVYAPSLGPFLEWLLSETNAKALTCLLTRDGKIIRIDHLASADMFLEALIQEKPSQVAVQLLSLFALSGGRRHVPLSLLKKQAHQGFQVLVANSIQNKDFYSGQNCEKMFVEHETVGCDSNMCLVNTVRGVEKSLRLISRINIDCLAFLPSEFRCFAADVLVSGSRSLFKDVTAAALLQCDTIEERFMLHEVGLSLGLVEWIDDHFSLCPIMEKSVVMSEGASSLVSVSPDVKTSDCTTCQSNGLPFSAEGKESKCKMNTEVTCAEGVPEMDIAENITSAHVTERGYKEQDAALVIDSIRREEFGLDPTNSNAESSLLKKQHARLGRALHCISQGLYSQDAHFLLELVQNADDNVYPENIEPTLVFILMRTSIIVLNNERGFTAENMRALCDVGNSTKKGSSAGYIGEKGIGFKSVFRVTDAPEIHSNGFHVKFSISADEIGFVLPTIVPPCNIDNFDRLISVGDVRNCWNTCIVLPFNSKLSEESAASILYMFSDLHPSLLLFLHRVQCIRLRNMLDDSNIVMRKEIQGDGIVKVSHGNEKTTWFIISKRLYPEINRSNVRISEISLAMMLKETEDGDYLPYLQQHPVYAFLPLRTYGLKFILQADFVLPSSREEVDVDSPWNQWLLSEFPDLFVDAGKSLCSLVCFKENPAKAVSVHMSFVPLIGEVHGFFSGLPRMIISKLRQANCLLQDGCGNNWVPPCKVLRGWNEQAQMLLPDVLLYEHLGLVLLHKDIDLSDAISRALGIEEYGPKTLVQFMTSLSRAKNGIKSMGFGRLLHWLNDLHNMLLSDALNSKNSASELDIVNMLKKIPFIPLCDGTYAALDEGTIWLYDRVRTEIHVELGDEAFPCMYSKLRSVNPALFTETNDVALIVNCTRMLQKIGVRLMSGHELMKLHILPSISDNNLTEDKQLMTDYITYVMFHLQSNCADCHVESAHIISELCDRAPILTNYGYKRSSEIPIHFSREFGNSVDVSKFLNGLDYKWHKVDTIYLKHPVTKLISCGLTKWREFFLKLGVTDFVKTILCEKSIADISSNQMTCDRNLLSPGLVVKDWESEELVHILSLLSKHGDQKRCIYLMEVLDALWDDTFSDKVFGYCSSISASNNFFKSSLLTSLSDIKWVVSSTDNDLHHPRELFDECYDVHSILGDHAPYAVPKIKSTGLIKEIGLKNEVMLDDALAMLHTWRTLKSPFIARLSQMSTFYMFLWKKMASSRQPIVDAFGSSACIFLPCASAELQEDYVIGVFKSPGELYWHDPTGALGHIQNNISCILSKSKKESRSVENTITNLSTTLCSVYPGLHDFFVVECGMHEVPPFNHYPHILQQLSRNALPVEAAKTVFQVLLRWCDGIKCGALCLNDTTYFKECLSQLEFNVLPAMGNKWVSSNSSFGLLCWCDDDNLKKEFDHSDDLVFLHFGELSEFEKEMLHTKVSELFQLVEIPSFSKIVSREPIYYNPADPGIITSMVDWVLPFAQCYLYNLHPDKYSQLSQLSFAEIQQLTIVEVEKLFCYNVIKKLDCASKKRFECCSLLQGSILYATQSSDTHSVFMELSRLFFDGVPNIHLANFLHMISVMAESGSTNEQIELFILRSQNMAKLPDEECVWCLSSPPSL</sequence>
<dbReference type="Proteomes" id="UP001443914">
    <property type="component" value="Unassembled WGS sequence"/>
</dbReference>
<evidence type="ECO:0000256" key="1">
    <source>
        <dbReference type="SAM" id="MobiDB-lite"/>
    </source>
</evidence>
<evidence type="ECO:0000313" key="3">
    <source>
        <dbReference type="EMBL" id="KAK9682467.1"/>
    </source>
</evidence>
<keyword evidence="2" id="KW-0472">Membrane</keyword>
<keyword evidence="2" id="KW-0812">Transmembrane</keyword>
<accession>A0AAW1I1H5</accession>
<feature type="compositionally biased region" description="Polar residues" evidence="1">
    <location>
        <begin position="8"/>
        <end position="21"/>
    </location>
</feature>
<feature type="region of interest" description="Disordered" evidence="1">
    <location>
        <begin position="1"/>
        <end position="21"/>
    </location>
</feature>
<proteinExistence type="predicted"/>
<reference evidence="3" key="1">
    <citation type="submission" date="2024-03" db="EMBL/GenBank/DDBJ databases">
        <title>WGS assembly of Saponaria officinalis var. Norfolk2.</title>
        <authorList>
            <person name="Jenkins J."/>
            <person name="Shu S."/>
            <person name="Grimwood J."/>
            <person name="Barry K."/>
            <person name="Goodstein D."/>
            <person name="Schmutz J."/>
            <person name="Leebens-Mack J."/>
            <person name="Osbourn A."/>
        </authorList>
    </citation>
    <scope>NUCLEOTIDE SEQUENCE [LARGE SCALE GENOMIC DNA]</scope>
    <source>
        <strain evidence="3">JIC</strain>
    </source>
</reference>
<name>A0AAW1I1H5_SAPOF</name>
<feature type="region of interest" description="Disordered" evidence="1">
    <location>
        <begin position="45"/>
        <end position="77"/>
    </location>
</feature>
<dbReference type="Gene3D" id="3.30.565.10">
    <property type="entry name" value="Histidine kinase-like ATPase, C-terminal domain"/>
    <property type="match status" value="1"/>
</dbReference>
<keyword evidence="4" id="KW-1185">Reference proteome</keyword>
<keyword evidence="2" id="KW-1133">Transmembrane helix</keyword>
<dbReference type="EMBL" id="JBDFQZ010000010">
    <property type="protein sequence ID" value="KAK9682467.1"/>
    <property type="molecule type" value="Genomic_DNA"/>
</dbReference>
<evidence type="ECO:0000256" key="2">
    <source>
        <dbReference type="SAM" id="Phobius"/>
    </source>
</evidence>
<evidence type="ECO:0000313" key="4">
    <source>
        <dbReference type="Proteomes" id="UP001443914"/>
    </source>
</evidence>
<evidence type="ECO:0008006" key="5">
    <source>
        <dbReference type="Google" id="ProtNLM"/>
    </source>
</evidence>
<gene>
    <name evidence="3" type="ORF">RND81_10G075900</name>
</gene>
<dbReference type="GO" id="GO:0010305">
    <property type="term" value="P:leaf vascular tissue pattern formation"/>
    <property type="evidence" value="ECO:0007669"/>
    <property type="project" value="TreeGrafter"/>
</dbReference>
<organism evidence="3 4">
    <name type="scientific">Saponaria officinalis</name>
    <name type="common">Common soapwort</name>
    <name type="synonym">Lychnis saponaria</name>
    <dbReference type="NCBI Taxonomy" id="3572"/>
    <lineage>
        <taxon>Eukaryota</taxon>
        <taxon>Viridiplantae</taxon>
        <taxon>Streptophyta</taxon>
        <taxon>Embryophyta</taxon>
        <taxon>Tracheophyta</taxon>
        <taxon>Spermatophyta</taxon>
        <taxon>Magnoliopsida</taxon>
        <taxon>eudicotyledons</taxon>
        <taxon>Gunneridae</taxon>
        <taxon>Pentapetalae</taxon>
        <taxon>Caryophyllales</taxon>
        <taxon>Caryophyllaceae</taxon>
        <taxon>Caryophylleae</taxon>
        <taxon>Saponaria</taxon>
    </lineage>
</organism>